<comment type="similarity">
    <text evidence="2">Belongs to the SusD family.</text>
</comment>
<accession>A0ABM8UV94</accession>
<evidence type="ECO:0000259" key="7">
    <source>
        <dbReference type="Pfam" id="PF14322"/>
    </source>
</evidence>
<keyword evidence="5" id="KW-0998">Cell outer membrane</keyword>
<reference evidence="8 9" key="1">
    <citation type="submission" date="2021-04" db="EMBL/GenBank/DDBJ databases">
        <authorList>
            <person name="Rodrigo-Torres L."/>
            <person name="Arahal R. D."/>
            <person name="Lucena T."/>
        </authorList>
    </citation>
    <scope>NUCLEOTIDE SEQUENCE [LARGE SCALE GENOMIC DNA]</scope>
    <source>
        <strain evidence="8 9">CECT 9623</strain>
    </source>
</reference>
<dbReference type="Gene3D" id="1.25.40.390">
    <property type="match status" value="1"/>
</dbReference>
<comment type="subcellular location">
    <subcellularLocation>
        <location evidence="1">Cell outer membrane</location>
    </subcellularLocation>
</comment>
<evidence type="ECO:0000313" key="8">
    <source>
        <dbReference type="EMBL" id="CAG5072706.1"/>
    </source>
</evidence>
<feature type="domain" description="RagB/SusD" evidence="6">
    <location>
        <begin position="278"/>
        <end position="581"/>
    </location>
</feature>
<keyword evidence="4" id="KW-0472">Membrane</keyword>
<comment type="caution">
    <text evidence="8">The sequence shown here is derived from an EMBL/GenBank/DDBJ whole genome shotgun (WGS) entry which is preliminary data.</text>
</comment>
<proteinExistence type="inferred from homology"/>
<organism evidence="8 9">
    <name type="scientific">Dyadobacter linearis</name>
    <dbReference type="NCBI Taxonomy" id="2823330"/>
    <lineage>
        <taxon>Bacteria</taxon>
        <taxon>Pseudomonadati</taxon>
        <taxon>Bacteroidota</taxon>
        <taxon>Cytophagia</taxon>
        <taxon>Cytophagales</taxon>
        <taxon>Spirosomataceae</taxon>
        <taxon>Dyadobacter</taxon>
    </lineage>
</organism>
<gene>
    <name evidence="8" type="ORF">DYBT9623_04267</name>
</gene>
<evidence type="ECO:0000256" key="5">
    <source>
        <dbReference type="ARBA" id="ARBA00023237"/>
    </source>
</evidence>
<evidence type="ECO:0008006" key="10">
    <source>
        <dbReference type="Google" id="ProtNLM"/>
    </source>
</evidence>
<name>A0ABM8UV94_9BACT</name>
<evidence type="ECO:0000256" key="1">
    <source>
        <dbReference type="ARBA" id="ARBA00004442"/>
    </source>
</evidence>
<protein>
    <recommendedName>
        <fullName evidence="10">RagB/SusD family nutrient uptake outer membrane protein</fullName>
    </recommendedName>
</protein>
<evidence type="ECO:0000256" key="3">
    <source>
        <dbReference type="ARBA" id="ARBA00022729"/>
    </source>
</evidence>
<keyword evidence="9" id="KW-1185">Reference proteome</keyword>
<keyword evidence="3" id="KW-0732">Signal</keyword>
<feature type="domain" description="SusD-like N-terminal" evidence="7">
    <location>
        <begin position="13"/>
        <end position="201"/>
    </location>
</feature>
<dbReference type="EMBL" id="CAJRAU010000006">
    <property type="protein sequence ID" value="CAG5072706.1"/>
    <property type="molecule type" value="Genomic_DNA"/>
</dbReference>
<sequence>MLLAFMGCVDDVLDRKPLNLVSDADVWQSTQLVDLYLVALYDNIPTGMVRGGATFEFHYTDEASHPYAGSIFVSDYGIQALALNTTMYSWIRKANYFLEMIPTSALTAEEIATRTAECRFIRAYYYFDLVKKYGGMPIITEVQSFDSDIEALKVSRNTEKEVYDYILAELDAAAAGLPEGWDATNSNRATKWSALALKSRSMLYAASIAKYGAVQLNGLIGIPADQAQQYYQHSLSASKAIIDGKKYSLYAKSYDHESGSGDPAANYESIFTDENNVEVIFQKAYSDPNKTHLYDTYVLPHSFKPACCGSVGSVTLEMVESYENIDGTPGKLDYENKVFETPDALFEKKDPRFKATVSRSESPFIGRNIQIYRGIVGPNGTVYDAPGADFPLDPSRKQVGLDGPAPLGDVGKTGFYLRKYINTKGGIVPDGRSAQNYVDFRYAEILLNLAEANFEANLDKAAALNAINQIRSRAGIAKLTTAQLTLEKVRNERKIELAFEDKRFWDMRRWRIGTSLFRNTQMHGLWPYLQYKDGNYKYTFRKQSGAPIDNGYTRLFQERDYYSDLSAYIRSNANIRNNPGW</sequence>
<evidence type="ECO:0000256" key="2">
    <source>
        <dbReference type="ARBA" id="ARBA00006275"/>
    </source>
</evidence>
<dbReference type="Pfam" id="PF07980">
    <property type="entry name" value="SusD_RagB"/>
    <property type="match status" value="1"/>
</dbReference>
<dbReference type="InterPro" id="IPR011990">
    <property type="entry name" value="TPR-like_helical_dom_sf"/>
</dbReference>
<evidence type="ECO:0000259" key="6">
    <source>
        <dbReference type="Pfam" id="PF07980"/>
    </source>
</evidence>
<dbReference type="Proteomes" id="UP000679725">
    <property type="component" value="Unassembled WGS sequence"/>
</dbReference>
<dbReference type="InterPro" id="IPR033985">
    <property type="entry name" value="SusD-like_N"/>
</dbReference>
<evidence type="ECO:0000256" key="4">
    <source>
        <dbReference type="ARBA" id="ARBA00023136"/>
    </source>
</evidence>
<evidence type="ECO:0000313" key="9">
    <source>
        <dbReference type="Proteomes" id="UP000679725"/>
    </source>
</evidence>
<dbReference type="InterPro" id="IPR012944">
    <property type="entry name" value="SusD_RagB_dom"/>
</dbReference>
<dbReference type="SUPFAM" id="SSF48452">
    <property type="entry name" value="TPR-like"/>
    <property type="match status" value="1"/>
</dbReference>
<dbReference type="Pfam" id="PF14322">
    <property type="entry name" value="SusD-like_3"/>
    <property type="match status" value="1"/>
</dbReference>